<reference evidence="1 2" key="1">
    <citation type="submission" date="2023-07" db="EMBL/GenBank/DDBJ databases">
        <title>Sorghum-associated microbial communities from plants grown in Nebraska, USA.</title>
        <authorList>
            <person name="Schachtman D."/>
        </authorList>
    </citation>
    <scope>NUCLEOTIDE SEQUENCE [LARGE SCALE GENOMIC DNA]</scope>
    <source>
        <strain evidence="1 2">CC482</strain>
    </source>
</reference>
<keyword evidence="2" id="KW-1185">Reference proteome</keyword>
<organism evidence="1 2">
    <name type="scientific">Paenibacillus harenae</name>
    <dbReference type="NCBI Taxonomy" id="306543"/>
    <lineage>
        <taxon>Bacteria</taxon>
        <taxon>Bacillati</taxon>
        <taxon>Bacillota</taxon>
        <taxon>Bacilli</taxon>
        <taxon>Bacillales</taxon>
        <taxon>Paenibacillaceae</taxon>
        <taxon>Paenibacillus</taxon>
    </lineage>
</organism>
<name>A0ABT9U656_PAEHA</name>
<evidence type="ECO:0000313" key="2">
    <source>
        <dbReference type="Proteomes" id="UP001229346"/>
    </source>
</evidence>
<evidence type="ECO:0000313" key="1">
    <source>
        <dbReference type="EMBL" id="MDQ0115053.1"/>
    </source>
</evidence>
<evidence type="ECO:0008006" key="3">
    <source>
        <dbReference type="Google" id="ProtNLM"/>
    </source>
</evidence>
<proteinExistence type="predicted"/>
<gene>
    <name evidence="1" type="ORF">J2T15_004510</name>
</gene>
<protein>
    <recommendedName>
        <fullName evidence="3">DUF5050 domain-containing protein</fullName>
    </recommendedName>
</protein>
<dbReference type="EMBL" id="JAUSSU010000009">
    <property type="protein sequence ID" value="MDQ0115053.1"/>
    <property type="molecule type" value="Genomic_DNA"/>
</dbReference>
<dbReference type="Proteomes" id="UP001229346">
    <property type="component" value="Unassembled WGS sequence"/>
</dbReference>
<dbReference type="PROSITE" id="PS51257">
    <property type="entry name" value="PROKAR_LIPOPROTEIN"/>
    <property type="match status" value="1"/>
</dbReference>
<accession>A0ABT9U656</accession>
<sequence>MKQSLVRIIIISCLMFTIVGCTNKENELVIENPTQYNPDTDYQYYLHKQGTGQKITETEDGYYLINGSYLYYMDKQTMEPILLDNNPNNDCSPSDAESIPHNCNAYIYNVYINFPGSVTYYKDHLYILEISDRTDKDAFGSKQYVLVKMNKDGTKRKVIREFDTLPMPVVIHRDHIYFVNNAMSEENSTIFSVPLAEPRKEASTVYTVERSNIDIGDLRAYGDYLYFLESGPNMMRTVMHNLSTQESKLLYSDFEGNAGISSIWGNKLFFGLFTGDVLDEKSWDQYSSNLEGEEVVKLPIKLPIISRIHRDRQFFFLNPVSVYSKGEEFPDVEDAMIIYDSNYKEVDHIDMSILDYYTVDITGNDQHMFFHSHGNGGNGHFERLYYLDKSKISNGSAKLELVVESAAPLR</sequence>
<comment type="caution">
    <text evidence="1">The sequence shown here is derived from an EMBL/GenBank/DDBJ whole genome shotgun (WGS) entry which is preliminary data.</text>
</comment>
<dbReference type="RefSeq" id="WP_307206426.1">
    <property type="nucleotide sequence ID" value="NZ_JAUSSU010000009.1"/>
</dbReference>
<dbReference type="SUPFAM" id="SSF69304">
    <property type="entry name" value="Tricorn protease N-terminal domain"/>
    <property type="match status" value="1"/>
</dbReference>